<sequence>MKKIFFIGLAAVAVLASCSKDETVEVAGKQAISFDSFVNLSTKGEADDLTSETFRSFQVWGLMEKDGQTGTPFVGTEVKSEDGNTWSYDTPVYWENGYKYSFVAVAPSNSEAWTLNAPETVGTWGSINFTNGEGTTDLIYDIDGFYATSPVELSENQCPAPISFTFNHLLSRVRFTFTNSMADNSTLNVTDVKVVNANNKAVATLGETATWALAGDNAVTELAFGNVILDEEAVNFASGETKATDHKYMIPVMSEGQTYQLSFKITRVHSGVTDEYNHIVNLPAVTWEAGSSYSFNATISAANVNPDTQLCPIEFKASVEDWGEFGDDIKIPDSEDGE</sequence>
<dbReference type="Proteomes" id="UP000823772">
    <property type="component" value="Unassembled WGS sequence"/>
</dbReference>
<dbReference type="PROSITE" id="PS51257">
    <property type="entry name" value="PROKAR_LIPOPROTEIN"/>
    <property type="match status" value="1"/>
</dbReference>
<dbReference type="EMBL" id="JADILY010000013">
    <property type="protein sequence ID" value="MBO8481047.1"/>
    <property type="molecule type" value="Genomic_DNA"/>
</dbReference>
<reference evidence="1" key="1">
    <citation type="submission" date="2020-10" db="EMBL/GenBank/DDBJ databases">
        <authorList>
            <person name="Gilroy R."/>
        </authorList>
    </citation>
    <scope>NUCLEOTIDE SEQUENCE</scope>
    <source>
        <strain evidence="1">B3-2255</strain>
    </source>
</reference>
<dbReference type="CDD" id="cd13121">
    <property type="entry name" value="BF2867_like_C"/>
    <property type="match status" value="1"/>
</dbReference>
<evidence type="ECO:0000313" key="2">
    <source>
        <dbReference type="Proteomes" id="UP000823772"/>
    </source>
</evidence>
<gene>
    <name evidence="1" type="ORF">IAC87_00680</name>
</gene>
<dbReference type="Gene3D" id="2.60.40.2620">
    <property type="entry name" value="Fimbrillin-like"/>
    <property type="match status" value="1"/>
</dbReference>
<dbReference type="CDD" id="cd13120">
    <property type="entry name" value="BF2867_like_N"/>
    <property type="match status" value="1"/>
</dbReference>
<evidence type="ECO:0000313" key="1">
    <source>
        <dbReference type="EMBL" id="MBO8481047.1"/>
    </source>
</evidence>
<protein>
    <submittedName>
        <fullName evidence="1">Fimbrillin family protein</fullName>
    </submittedName>
</protein>
<organism evidence="1 2">
    <name type="scientific">Candidatus Merdivivens faecigallinarum</name>
    <dbReference type="NCBI Taxonomy" id="2840871"/>
    <lineage>
        <taxon>Bacteria</taxon>
        <taxon>Pseudomonadati</taxon>
        <taxon>Bacteroidota</taxon>
        <taxon>Bacteroidia</taxon>
        <taxon>Bacteroidales</taxon>
        <taxon>Muribaculaceae</taxon>
        <taxon>Muribaculaceae incertae sedis</taxon>
        <taxon>Candidatus Merdivivens</taxon>
    </lineage>
</organism>
<dbReference type="InterPro" id="IPR042278">
    <property type="entry name" value="Mfa-like_1_N"/>
</dbReference>
<dbReference type="AlphaFoldDB" id="A0A9D9IYP2"/>
<reference evidence="1" key="2">
    <citation type="journal article" date="2021" name="PeerJ">
        <title>Extensive microbial diversity within the chicken gut microbiome revealed by metagenomics and culture.</title>
        <authorList>
            <person name="Gilroy R."/>
            <person name="Ravi A."/>
            <person name="Getino M."/>
            <person name="Pursley I."/>
            <person name="Horton D.L."/>
            <person name="Alikhan N.F."/>
            <person name="Baker D."/>
            <person name="Gharbi K."/>
            <person name="Hall N."/>
            <person name="Watson M."/>
            <person name="Adriaenssens E.M."/>
            <person name="Foster-Nyarko E."/>
            <person name="Jarju S."/>
            <person name="Secka A."/>
            <person name="Antonio M."/>
            <person name="Oren A."/>
            <person name="Chaudhuri R.R."/>
            <person name="La Ragione R."/>
            <person name="Hildebrand F."/>
            <person name="Pallen M.J."/>
        </authorList>
    </citation>
    <scope>NUCLEOTIDE SEQUENCE</scope>
    <source>
        <strain evidence="1">B3-2255</strain>
    </source>
</reference>
<comment type="caution">
    <text evidence="1">The sequence shown here is derived from an EMBL/GenBank/DDBJ whole genome shotgun (WGS) entry which is preliminary data.</text>
</comment>
<proteinExistence type="predicted"/>
<accession>A0A9D9IYP2</accession>
<dbReference type="Gene3D" id="2.60.40.2630">
    <property type="match status" value="1"/>
</dbReference>
<dbReference type="Pfam" id="PF13149">
    <property type="entry name" value="Mfa_like_1"/>
    <property type="match status" value="1"/>
</dbReference>
<name>A0A9D9IYP2_9BACT</name>
<dbReference type="InterPro" id="IPR025049">
    <property type="entry name" value="Mfa-like_1"/>
</dbReference>